<protein>
    <submittedName>
        <fullName evidence="1">Uncharacterized protein</fullName>
    </submittedName>
</protein>
<comment type="caution">
    <text evidence="1">The sequence shown here is derived from an EMBL/GenBank/DDBJ whole genome shotgun (WGS) entry which is preliminary data.</text>
</comment>
<dbReference type="AlphaFoldDB" id="X1S088"/>
<feature type="non-terminal residue" evidence="1">
    <location>
        <position position="35"/>
    </location>
</feature>
<proteinExistence type="predicted"/>
<dbReference type="EMBL" id="BARW01009984">
    <property type="protein sequence ID" value="GAI86318.1"/>
    <property type="molecule type" value="Genomic_DNA"/>
</dbReference>
<reference evidence="1" key="1">
    <citation type="journal article" date="2014" name="Front. Microbiol.">
        <title>High frequency of phylogenetically diverse reductive dehalogenase-homologous genes in deep subseafloor sedimentary metagenomes.</title>
        <authorList>
            <person name="Kawai M."/>
            <person name="Futagami T."/>
            <person name="Toyoda A."/>
            <person name="Takaki Y."/>
            <person name="Nishi S."/>
            <person name="Hori S."/>
            <person name="Arai W."/>
            <person name="Tsubouchi T."/>
            <person name="Morono Y."/>
            <person name="Uchiyama I."/>
            <person name="Ito T."/>
            <person name="Fujiyama A."/>
            <person name="Inagaki F."/>
            <person name="Takami H."/>
        </authorList>
    </citation>
    <scope>NUCLEOTIDE SEQUENCE</scope>
    <source>
        <strain evidence="1">Expedition CK06-06</strain>
    </source>
</reference>
<evidence type="ECO:0000313" key="1">
    <source>
        <dbReference type="EMBL" id="GAI86318.1"/>
    </source>
</evidence>
<sequence>MKTHDKKNQTEMMIHFKNGIAEDIRPWGKFRSFPH</sequence>
<organism evidence="1">
    <name type="scientific">marine sediment metagenome</name>
    <dbReference type="NCBI Taxonomy" id="412755"/>
    <lineage>
        <taxon>unclassified sequences</taxon>
        <taxon>metagenomes</taxon>
        <taxon>ecological metagenomes</taxon>
    </lineage>
</organism>
<name>X1S088_9ZZZZ</name>
<accession>X1S088</accession>
<gene>
    <name evidence="1" type="ORF">S12H4_19854</name>
</gene>